<proteinExistence type="predicted"/>
<sequence>MIGRRMKPKDFQASLTACIVDARRQGLSDTAILLEFLEQTRLLIVKQALHVAGQESRKPNS</sequence>
<dbReference type="AlphaFoldDB" id="A0A6M3IRP0"/>
<name>A0A6M3IRP0_9ZZZZ</name>
<organism evidence="1">
    <name type="scientific">viral metagenome</name>
    <dbReference type="NCBI Taxonomy" id="1070528"/>
    <lineage>
        <taxon>unclassified sequences</taxon>
        <taxon>metagenomes</taxon>
        <taxon>organismal metagenomes</taxon>
    </lineage>
</organism>
<evidence type="ECO:0000313" key="1">
    <source>
        <dbReference type="EMBL" id="QJA60250.1"/>
    </source>
</evidence>
<reference evidence="1" key="1">
    <citation type="submission" date="2020-03" db="EMBL/GenBank/DDBJ databases">
        <title>The deep terrestrial virosphere.</title>
        <authorList>
            <person name="Holmfeldt K."/>
            <person name="Nilsson E."/>
            <person name="Simone D."/>
            <person name="Lopez-Fernandez M."/>
            <person name="Wu X."/>
            <person name="de Brujin I."/>
            <person name="Lundin D."/>
            <person name="Andersson A."/>
            <person name="Bertilsson S."/>
            <person name="Dopson M."/>
        </authorList>
    </citation>
    <scope>NUCLEOTIDE SEQUENCE</scope>
    <source>
        <strain evidence="1">MM415B01152</strain>
    </source>
</reference>
<dbReference type="EMBL" id="MT141401">
    <property type="protein sequence ID" value="QJA60250.1"/>
    <property type="molecule type" value="Genomic_DNA"/>
</dbReference>
<accession>A0A6M3IRP0</accession>
<protein>
    <submittedName>
        <fullName evidence="1">Uncharacterized protein</fullName>
    </submittedName>
</protein>
<gene>
    <name evidence="1" type="ORF">MM415B01152_0030</name>
</gene>